<dbReference type="PROSITE" id="PS00908">
    <property type="entry name" value="MR_MLE_1"/>
    <property type="match status" value="1"/>
</dbReference>
<dbReference type="SMART" id="SM00922">
    <property type="entry name" value="MR_MLE"/>
    <property type="match status" value="1"/>
</dbReference>
<reference evidence="6" key="1">
    <citation type="journal article" date="2019" name="Int. J. Syst. Evol. Microbiol.">
        <title>The Global Catalogue of Microorganisms (GCM) 10K type strain sequencing project: providing services to taxonomists for standard genome sequencing and annotation.</title>
        <authorList>
            <consortium name="The Broad Institute Genomics Platform"/>
            <consortium name="The Broad Institute Genome Sequencing Center for Infectious Disease"/>
            <person name="Wu L."/>
            <person name="Ma J."/>
        </authorList>
    </citation>
    <scope>NUCLEOTIDE SEQUENCE [LARGE SCALE GENOMIC DNA]</scope>
    <source>
        <strain evidence="6">JCM 17664</strain>
    </source>
</reference>
<dbReference type="SUPFAM" id="SSF54826">
    <property type="entry name" value="Enolase N-terminal domain-like"/>
    <property type="match status" value="1"/>
</dbReference>
<dbReference type="InterPro" id="IPR029065">
    <property type="entry name" value="Enolase_C-like"/>
</dbReference>
<dbReference type="InterPro" id="IPR013342">
    <property type="entry name" value="Mandelate_racemase_C"/>
</dbReference>
<evidence type="ECO:0000313" key="6">
    <source>
        <dbReference type="Proteomes" id="UP001501207"/>
    </source>
</evidence>
<dbReference type="SUPFAM" id="SSF51604">
    <property type="entry name" value="Enolase C-terminal domain-like"/>
    <property type="match status" value="1"/>
</dbReference>
<dbReference type="InterPro" id="IPR018110">
    <property type="entry name" value="Mandel_Rmase/mucon_lact_enz_CS"/>
</dbReference>
<feature type="domain" description="Mandelate racemase/muconate lactonizing enzyme C-terminal" evidence="4">
    <location>
        <begin position="153"/>
        <end position="249"/>
    </location>
</feature>
<dbReference type="InterPro" id="IPR046945">
    <property type="entry name" value="RHMD-like"/>
</dbReference>
<dbReference type="SFLD" id="SFLDG00179">
    <property type="entry name" value="mandelate_racemase"/>
    <property type="match status" value="1"/>
</dbReference>
<gene>
    <name evidence="5" type="ORF">GCM10023143_24220</name>
</gene>
<dbReference type="Gene3D" id="3.30.390.10">
    <property type="entry name" value="Enolase-like, N-terminal domain"/>
    <property type="match status" value="1"/>
</dbReference>
<dbReference type="InterPro" id="IPR013341">
    <property type="entry name" value="Mandelate_racemase_N_dom"/>
</dbReference>
<dbReference type="Gene3D" id="3.20.20.120">
    <property type="entry name" value="Enolase-like C-terminal domain"/>
    <property type="match status" value="1"/>
</dbReference>
<protein>
    <submittedName>
        <fullName evidence="5">Enolase C-terminal domain-like protein</fullName>
    </submittedName>
</protein>
<comment type="cofactor">
    <cofactor evidence="1">
        <name>Mg(2+)</name>
        <dbReference type="ChEBI" id="CHEBI:18420"/>
    </cofactor>
</comment>
<sequence length="373" mass="40222">MHSFPNIRPLGGQVPVSDLTVSVYRIPTDTPESDSTFKWTHTTLVLAEIEGGGKHGIGYTYGSPAVATFIDKMLKPLLGGADVMNIPETAGLLTAAVRNEGNCGVAAMALSAVDSALWDLKAKVLGLSLSDLLGKVRPEMQLYGSGGFTSYTIDRLQEQLGKWAQAGFRGVKMKVGRRPQEDERRVRAARDAVGGHAALFVDANGAYHAREALEKAEQFAQYGVSWFEEPVPAADLKGLQFIRTRVPPSMRIAAGEYGYNLPYFDAMLQAGAVDVLQADATRCGGITGFLKAGYLCEARQLPFSSHCAPALHLPAALALPSFCVAEYFYDHVRIEKMFFDGVPEPANGMLRPDPGRPGLGLELKRADAGKYAL</sequence>
<keyword evidence="6" id="KW-1185">Reference proteome</keyword>
<dbReference type="Proteomes" id="UP001501207">
    <property type="component" value="Unassembled WGS sequence"/>
</dbReference>
<evidence type="ECO:0000256" key="3">
    <source>
        <dbReference type="ARBA" id="ARBA00022842"/>
    </source>
</evidence>
<proteinExistence type="predicted"/>
<dbReference type="PANTHER" id="PTHR13794:SF58">
    <property type="entry name" value="MITOCHONDRIAL ENOLASE SUPERFAMILY MEMBER 1"/>
    <property type="match status" value="1"/>
</dbReference>
<keyword evidence="2" id="KW-0479">Metal-binding</keyword>
<organism evidence="5 6">
    <name type="scientific">Compostibacter hankyongensis</name>
    <dbReference type="NCBI Taxonomy" id="1007089"/>
    <lineage>
        <taxon>Bacteria</taxon>
        <taxon>Pseudomonadati</taxon>
        <taxon>Bacteroidota</taxon>
        <taxon>Chitinophagia</taxon>
        <taxon>Chitinophagales</taxon>
        <taxon>Chitinophagaceae</taxon>
        <taxon>Compostibacter</taxon>
    </lineage>
</organism>
<dbReference type="Pfam" id="PF02746">
    <property type="entry name" value="MR_MLE_N"/>
    <property type="match status" value="1"/>
</dbReference>
<evidence type="ECO:0000259" key="4">
    <source>
        <dbReference type="SMART" id="SM00922"/>
    </source>
</evidence>
<dbReference type="InterPro" id="IPR036849">
    <property type="entry name" value="Enolase-like_C_sf"/>
</dbReference>
<evidence type="ECO:0000256" key="1">
    <source>
        <dbReference type="ARBA" id="ARBA00001946"/>
    </source>
</evidence>
<evidence type="ECO:0000313" key="5">
    <source>
        <dbReference type="EMBL" id="GAA4313755.1"/>
    </source>
</evidence>
<dbReference type="InterPro" id="IPR029017">
    <property type="entry name" value="Enolase-like_N"/>
</dbReference>
<dbReference type="PANTHER" id="PTHR13794">
    <property type="entry name" value="ENOLASE SUPERFAMILY, MANDELATE RACEMASE"/>
    <property type="match status" value="1"/>
</dbReference>
<dbReference type="EMBL" id="BAABFN010000005">
    <property type="protein sequence ID" value="GAA4313755.1"/>
    <property type="molecule type" value="Genomic_DNA"/>
</dbReference>
<comment type="caution">
    <text evidence="5">The sequence shown here is derived from an EMBL/GenBank/DDBJ whole genome shotgun (WGS) entry which is preliminary data.</text>
</comment>
<keyword evidence="3" id="KW-0460">Magnesium</keyword>
<dbReference type="RefSeq" id="WP_344979654.1">
    <property type="nucleotide sequence ID" value="NZ_BAABFN010000005.1"/>
</dbReference>
<accession>A0ABP8FYQ0</accession>
<name>A0ABP8FYQ0_9BACT</name>
<dbReference type="SFLD" id="SFLDS00001">
    <property type="entry name" value="Enolase"/>
    <property type="match status" value="1"/>
</dbReference>
<dbReference type="Pfam" id="PF13378">
    <property type="entry name" value="MR_MLE_C"/>
    <property type="match status" value="1"/>
</dbReference>
<evidence type="ECO:0000256" key="2">
    <source>
        <dbReference type="ARBA" id="ARBA00022723"/>
    </source>
</evidence>